<dbReference type="PANTHER" id="PTHR35502:SF2">
    <property type="entry name" value="PROTEIN MICROTUBULE BINDING PROTEIN 2C"/>
    <property type="match status" value="1"/>
</dbReference>
<gene>
    <name evidence="1" type="ORF">V6N11_060230</name>
</gene>
<evidence type="ECO:0000313" key="1">
    <source>
        <dbReference type="EMBL" id="KAK8478304.1"/>
    </source>
</evidence>
<dbReference type="EMBL" id="JBBPBN010001411">
    <property type="protein sequence ID" value="KAK8478304.1"/>
    <property type="molecule type" value="Genomic_DNA"/>
</dbReference>
<comment type="caution">
    <text evidence="1">The sequence shown here is derived from an EMBL/GenBank/DDBJ whole genome shotgun (WGS) entry which is preliminary data.</text>
</comment>
<dbReference type="Proteomes" id="UP001396334">
    <property type="component" value="Unassembled WGS sequence"/>
</dbReference>
<keyword evidence="2" id="KW-1185">Reference proteome</keyword>
<evidence type="ECO:0000313" key="2">
    <source>
        <dbReference type="Proteomes" id="UP001396334"/>
    </source>
</evidence>
<organism evidence="1 2">
    <name type="scientific">Hibiscus sabdariffa</name>
    <name type="common">roselle</name>
    <dbReference type="NCBI Taxonomy" id="183260"/>
    <lineage>
        <taxon>Eukaryota</taxon>
        <taxon>Viridiplantae</taxon>
        <taxon>Streptophyta</taxon>
        <taxon>Embryophyta</taxon>
        <taxon>Tracheophyta</taxon>
        <taxon>Spermatophyta</taxon>
        <taxon>Magnoliopsida</taxon>
        <taxon>eudicotyledons</taxon>
        <taxon>Gunneridae</taxon>
        <taxon>Pentapetalae</taxon>
        <taxon>rosids</taxon>
        <taxon>malvids</taxon>
        <taxon>Malvales</taxon>
        <taxon>Malvaceae</taxon>
        <taxon>Malvoideae</taxon>
        <taxon>Hibiscus</taxon>
    </lineage>
</organism>
<reference evidence="1 2" key="1">
    <citation type="journal article" date="2024" name="G3 (Bethesda)">
        <title>Genome assembly of Hibiscus sabdariffa L. provides insights into metabolisms of medicinal natural products.</title>
        <authorList>
            <person name="Kim T."/>
        </authorList>
    </citation>
    <scope>NUCLEOTIDE SEQUENCE [LARGE SCALE GENOMIC DNA]</scope>
    <source>
        <strain evidence="1">TK-2024</strain>
        <tissue evidence="1">Old leaves</tissue>
    </source>
</reference>
<sequence length="100" mass="11389">MPSIDNCGFPQIKLADKQAALEKTQWEAMTSKQQNHTIWILSPYIDDGDDREMLKMEEARQAYLVALAATKEKQDEESFAAAASARLYLQSFLFRSENAE</sequence>
<proteinExistence type="predicted"/>
<dbReference type="InterPro" id="IPR040289">
    <property type="entry name" value="MBP2C"/>
</dbReference>
<dbReference type="PANTHER" id="PTHR35502">
    <property type="entry name" value="PROTEIN MICROTUBULE BINDING PROTEIN 2C"/>
    <property type="match status" value="1"/>
</dbReference>
<accession>A0ABR1ZDD4</accession>
<name>A0ABR1ZDD4_9ROSI</name>
<protein>
    <submittedName>
        <fullName evidence="1">Uncharacterized protein</fullName>
    </submittedName>
</protein>